<reference evidence="2 3" key="1">
    <citation type="submission" date="2023-07" db="EMBL/GenBank/DDBJ databases">
        <title>Genomic Encyclopedia of Type Strains, Phase IV (KMG-IV): sequencing the most valuable type-strain genomes for metagenomic binning, comparative biology and taxonomic classification.</title>
        <authorList>
            <person name="Goeker M."/>
        </authorList>
    </citation>
    <scope>NUCLEOTIDE SEQUENCE [LARGE SCALE GENOMIC DNA]</scope>
    <source>
        <strain evidence="2 3">DSM 18695</strain>
    </source>
</reference>
<evidence type="ECO:0000313" key="3">
    <source>
        <dbReference type="Proteomes" id="UP001228905"/>
    </source>
</evidence>
<dbReference type="Proteomes" id="UP001228905">
    <property type="component" value="Unassembled WGS sequence"/>
</dbReference>
<organism evidence="2 3">
    <name type="scientific">Caulobacter ginsengisoli</name>
    <dbReference type="NCBI Taxonomy" id="400775"/>
    <lineage>
        <taxon>Bacteria</taxon>
        <taxon>Pseudomonadati</taxon>
        <taxon>Pseudomonadota</taxon>
        <taxon>Alphaproteobacteria</taxon>
        <taxon>Caulobacterales</taxon>
        <taxon>Caulobacteraceae</taxon>
        <taxon>Caulobacter</taxon>
    </lineage>
</organism>
<proteinExistence type="predicted"/>
<gene>
    <name evidence="2" type="ORF">QO010_000379</name>
</gene>
<keyword evidence="1" id="KW-0175">Coiled coil</keyword>
<dbReference type="EMBL" id="JAUSVS010000001">
    <property type="protein sequence ID" value="MDQ0462631.1"/>
    <property type="molecule type" value="Genomic_DNA"/>
</dbReference>
<dbReference type="RefSeq" id="WP_307345211.1">
    <property type="nucleotide sequence ID" value="NZ_JAUSVS010000001.1"/>
</dbReference>
<evidence type="ECO:0000256" key="1">
    <source>
        <dbReference type="SAM" id="Coils"/>
    </source>
</evidence>
<keyword evidence="3" id="KW-1185">Reference proteome</keyword>
<evidence type="ECO:0000313" key="2">
    <source>
        <dbReference type="EMBL" id="MDQ0462631.1"/>
    </source>
</evidence>
<sequence length="219" mass="23724">MTFEIDGLTKAARQPDEQMTVYELADGSLFPVAGPPRLADASYAAETHEAARIVREALGQLASVEARRREAKADPTLSPVGRAQRVEEMRRLARVGLEMARAELAKARDGAVRLKEAVFAPPRLGESDLAAALIDQEIRAHVRSLRGQDLVRYTSGLADNPRHLAAIMRSPVPITGVSEYAQGLWRDTAAGHPQAAGLIRTEAAIAWAEGVLPHIAERI</sequence>
<comment type="caution">
    <text evidence="2">The sequence shown here is derived from an EMBL/GenBank/DDBJ whole genome shotgun (WGS) entry which is preliminary data.</text>
</comment>
<protein>
    <submittedName>
        <fullName evidence="2">Uncharacterized protein</fullName>
    </submittedName>
</protein>
<accession>A0ABU0IML9</accession>
<feature type="coiled-coil region" evidence="1">
    <location>
        <begin position="54"/>
        <end position="117"/>
    </location>
</feature>
<name>A0ABU0IML9_9CAUL</name>